<reference evidence="1" key="1">
    <citation type="submission" date="2014-09" db="EMBL/GenBank/DDBJ databases">
        <authorList>
            <person name="Magalhaes I.L.F."/>
            <person name="Oliveira U."/>
            <person name="Santos F.R."/>
            <person name="Vidigal T.H.D.A."/>
            <person name="Brescovit A.D."/>
            <person name="Santos A.J."/>
        </authorList>
    </citation>
    <scope>NUCLEOTIDE SEQUENCE</scope>
    <source>
        <tissue evidence="1">Shoot tissue taken approximately 20 cm above the soil surface</tissue>
    </source>
</reference>
<sequence>MSSPGMVILARITSARARTMPSWSASKTLDAALV</sequence>
<dbReference type="EMBL" id="GBRH01251780">
    <property type="protein sequence ID" value="JAD46115.1"/>
    <property type="molecule type" value="Transcribed_RNA"/>
</dbReference>
<accession>A0A0A9AAY3</accession>
<evidence type="ECO:0000313" key="1">
    <source>
        <dbReference type="EMBL" id="JAD46115.1"/>
    </source>
</evidence>
<name>A0A0A9AAY3_ARUDO</name>
<dbReference type="AlphaFoldDB" id="A0A0A9AAY3"/>
<organism evidence="1">
    <name type="scientific">Arundo donax</name>
    <name type="common">Giant reed</name>
    <name type="synonym">Donax arundinaceus</name>
    <dbReference type="NCBI Taxonomy" id="35708"/>
    <lineage>
        <taxon>Eukaryota</taxon>
        <taxon>Viridiplantae</taxon>
        <taxon>Streptophyta</taxon>
        <taxon>Embryophyta</taxon>
        <taxon>Tracheophyta</taxon>
        <taxon>Spermatophyta</taxon>
        <taxon>Magnoliopsida</taxon>
        <taxon>Liliopsida</taxon>
        <taxon>Poales</taxon>
        <taxon>Poaceae</taxon>
        <taxon>PACMAD clade</taxon>
        <taxon>Arundinoideae</taxon>
        <taxon>Arundineae</taxon>
        <taxon>Arundo</taxon>
    </lineage>
</organism>
<protein>
    <submittedName>
        <fullName evidence="1">Uncharacterized protein</fullName>
    </submittedName>
</protein>
<proteinExistence type="predicted"/>
<reference evidence="1" key="2">
    <citation type="journal article" date="2015" name="Data Brief">
        <title>Shoot transcriptome of the giant reed, Arundo donax.</title>
        <authorList>
            <person name="Barrero R.A."/>
            <person name="Guerrero F.D."/>
            <person name="Moolhuijzen P."/>
            <person name="Goolsby J.A."/>
            <person name="Tidwell J."/>
            <person name="Bellgard S.E."/>
            <person name="Bellgard M.I."/>
        </authorList>
    </citation>
    <scope>NUCLEOTIDE SEQUENCE</scope>
    <source>
        <tissue evidence="1">Shoot tissue taken approximately 20 cm above the soil surface</tissue>
    </source>
</reference>